<proteinExistence type="predicted"/>
<accession>A0ABV4H4D9</accession>
<keyword evidence="4 8" id="KW-0812">Transmembrane</keyword>
<evidence type="ECO:0000313" key="10">
    <source>
        <dbReference type="Proteomes" id="UP001565927"/>
    </source>
</evidence>
<evidence type="ECO:0000256" key="4">
    <source>
        <dbReference type="ARBA" id="ARBA00022692"/>
    </source>
</evidence>
<keyword evidence="7 8" id="KW-0472">Membrane</keyword>
<keyword evidence="2" id="KW-1003">Cell membrane</keyword>
<evidence type="ECO:0000256" key="3">
    <source>
        <dbReference type="ARBA" id="ARBA00022670"/>
    </source>
</evidence>
<evidence type="ECO:0000256" key="1">
    <source>
        <dbReference type="ARBA" id="ARBA00004651"/>
    </source>
</evidence>
<comment type="caution">
    <text evidence="9">The sequence shown here is derived from an EMBL/GenBank/DDBJ whole genome shotgun (WGS) entry which is preliminary data.</text>
</comment>
<evidence type="ECO:0008006" key="11">
    <source>
        <dbReference type="Google" id="ProtNLM"/>
    </source>
</evidence>
<protein>
    <recommendedName>
        <fullName evidence="11">Exosortase/archaeosortase family protein</fullName>
    </recommendedName>
</protein>
<comment type="subcellular location">
    <subcellularLocation>
        <location evidence="1">Cell membrane</location>
        <topology evidence="1">Multi-pass membrane protein</topology>
    </subcellularLocation>
</comment>
<evidence type="ECO:0000313" key="9">
    <source>
        <dbReference type="EMBL" id="MEZ0165573.1"/>
    </source>
</evidence>
<name>A0ABV4H4D9_9ACTN</name>
<dbReference type="Proteomes" id="UP001565927">
    <property type="component" value="Unassembled WGS sequence"/>
</dbReference>
<reference evidence="9 10" key="1">
    <citation type="submission" date="2024-07" db="EMBL/GenBank/DDBJ databases">
        <authorList>
            <person name="Thanompreechachai J."/>
            <person name="Duangmal K."/>
        </authorList>
    </citation>
    <scope>NUCLEOTIDE SEQUENCE [LARGE SCALE GENOMIC DNA]</scope>
    <source>
        <strain evidence="9 10">LSe6-4</strain>
    </source>
</reference>
<evidence type="ECO:0000256" key="6">
    <source>
        <dbReference type="ARBA" id="ARBA00022989"/>
    </source>
</evidence>
<dbReference type="RefSeq" id="WP_370441799.1">
    <property type="nucleotide sequence ID" value="NZ_JBGFTU010000013.1"/>
</dbReference>
<evidence type="ECO:0000256" key="7">
    <source>
        <dbReference type="ARBA" id="ARBA00023136"/>
    </source>
</evidence>
<feature type="transmembrane region" description="Helical" evidence="8">
    <location>
        <begin position="113"/>
        <end position="133"/>
    </location>
</feature>
<evidence type="ECO:0000256" key="2">
    <source>
        <dbReference type="ARBA" id="ARBA00022475"/>
    </source>
</evidence>
<keyword evidence="10" id="KW-1185">Reference proteome</keyword>
<keyword evidence="6 8" id="KW-1133">Transmembrane helix</keyword>
<evidence type="ECO:0000256" key="8">
    <source>
        <dbReference type="SAM" id="Phobius"/>
    </source>
</evidence>
<feature type="transmembrane region" description="Helical" evidence="8">
    <location>
        <begin position="153"/>
        <end position="178"/>
    </location>
</feature>
<evidence type="ECO:0000256" key="5">
    <source>
        <dbReference type="ARBA" id="ARBA00022801"/>
    </source>
</evidence>
<feature type="transmembrane region" description="Helical" evidence="8">
    <location>
        <begin position="80"/>
        <end position="106"/>
    </location>
</feature>
<organism evidence="9 10">
    <name type="scientific">Kineococcus halophytocola</name>
    <dbReference type="NCBI Taxonomy" id="3234027"/>
    <lineage>
        <taxon>Bacteria</taxon>
        <taxon>Bacillati</taxon>
        <taxon>Actinomycetota</taxon>
        <taxon>Actinomycetes</taxon>
        <taxon>Kineosporiales</taxon>
        <taxon>Kineosporiaceae</taxon>
        <taxon>Kineococcus</taxon>
    </lineage>
</organism>
<keyword evidence="5" id="KW-0378">Hydrolase</keyword>
<gene>
    <name evidence="9" type="ORF">AB2L27_12495</name>
</gene>
<dbReference type="EMBL" id="JBGFTU010000013">
    <property type="protein sequence ID" value="MEZ0165573.1"/>
    <property type="molecule type" value="Genomic_DNA"/>
</dbReference>
<dbReference type="InterPro" id="IPR026392">
    <property type="entry name" value="Exo/Archaeosortase_dom"/>
</dbReference>
<sequence>MSAVPVPPPAGRLAPALRRIGPVRLTLTAALLTGTVVLLGHDRAVRHAEACVSAFLVRRTWGPEARCLADNTLYRVDGVLAGHTVTIGCSAVVLLVPFVLVAALLLPVRRMPAVVTLGSLGVAAVVVATVNQLRLLTIATGIHLWGLERGYGVTHVLAGSIVSTVGIVLGGLTFLVLLTRGARAVGRG</sequence>
<keyword evidence="3" id="KW-0645">Protease</keyword>
<dbReference type="NCBIfam" id="TIGR04178">
    <property type="entry name" value="exo_archaeo"/>
    <property type="match status" value="1"/>
</dbReference>